<dbReference type="PROSITE" id="PS50060">
    <property type="entry name" value="MAM_2"/>
    <property type="match status" value="1"/>
</dbReference>
<comment type="caution">
    <text evidence="3">The sequence shown here is derived from an EMBL/GenBank/DDBJ whole genome shotgun (WGS) entry which is preliminary data.</text>
</comment>
<dbReference type="Proteomes" id="UP000663844">
    <property type="component" value="Unassembled WGS sequence"/>
</dbReference>
<dbReference type="AlphaFoldDB" id="A0A814MU53"/>
<evidence type="ECO:0000313" key="4">
    <source>
        <dbReference type="EMBL" id="CAF4133766.1"/>
    </source>
</evidence>
<proteinExistence type="predicted"/>
<name>A0A814MU53_9BILA</name>
<reference evidence="3" key="1">
    <citation type="submission" date="2021-02" db="EMBL/GenBank/DDBJ databases">
        <authorList>
            <person name="Nowell W R."/>
        </authorList>
    </citation>
    <scope>NUCLEOTIDE SEQUENCE</scope>
</reference>
<feature type="domain" description="MAM" evidence="2">
    <location>
        <begin position="22"/>
        <end position="238"/>
    </location>
</feature>
<evidence type="ECO:0000259" key="2">
    <source>
        <dbReference type="PROSITE" id="PS50060"/>
    </source>
</evidence>
<sequence length="359" mass="38470">MSSILIVLLHTFILCRSQVINYHCNFDTNPLTGACQFTPSAGGPAMTSDPGVVSAANPKQPISDAKAISSPTMPDNEYCELPYRYQGINFDMYFCRRFSATNFTCPTKSGTGQCNAGRLGLIRPPATAGLKDFTYTANVDGGTNSEQCLDFYYYITDITANAKMQIGWKNDEDEDTGLIIEVAAVPSENKWQRRQVSFIGPPSLSSYKLTVRIMRDAGILNFFFALDEMYIYDQPCAGATTTIPSGSTPVIEPTTTKEIESGTTTLVPTTTAASVTTTTTVAAVTTTTTVAPIITTTTVAPIITTTTIAPITTTTTAAPIITTTTVAAVTTTTTVAPITTAAPKTYSEITFACHKYTNR</sequence>
<organism evidence="3 5">
    <name type="scientific">Adineta steineri</name>
    <dbReference type="NCBI Taxonomy" id="433720"/>
    <lineage>
        <taxon>Eukaryota</taxon>
        <taxon>Metazoa</taxon>
        <taxon>Spiralia</taxon>
        <taxon>Gnathifera</taxon>
        <taxon>Rotifera</taxon>
        <taxon>Eurotatoria</taxon>
        <taxon>Bdelloidea</taxon>
        <taxon>Adinetida</taxon>
        <taxon>Adinetidae</taxon>
        <taxon>Adineta</taxon>
    </lineage>
</organism>
<gene>
    <name evidence="3" type="ORF">JYZ213_LOCUS20459</name>
    <name evidence="4" type="ORF">OXD698_LOCUS37159</name>
</gene>
<dbReference type="EMBL" id="CAJNOG010000215">
    <property type="protein sequence ID" value="CAF1084065.1"/>
    <property type="molecule type" value="Genomic_DNA"/>
</dbReference>
<dbReference type="GO" id="GO:0016020">
    <property type="term" value="C:membrane"/>
    <property type="evidence" value="ECO:0007669"/>
    <property type="project" value="InterPro"/>
</dbReference>
<keyword evidence="1" id="KW-0732">Signal</keyword>
<protein>
    <recommendedName>
        <fullName evidence="2">MAM domain-containing protein</fullName>
    </recommendedName>
</protein>
<dbReference type="Proteomes" id="UP000663845">
    <property type="component" value="Unassembled WGS sequence"/>
</dbReference>
<dbReference type="InterPro" id="IPR000998">
    <property type="entry name" value="MAM_dom"/>
</dbReference>
<dbReference type="EMBL" id="CAJOAZ010006414">
    <property type="protein sequence ID" value="CAF4133766.1"/>
    <property type="molecule type" value="Genomic_DNA"/>
</dbReference>
<accession>A0A814MU53</accession>
<feature type="chain" id="PRO_5035601621" description="MAM domain-containing protein" evidence="1">
    <location>
        <begin position="18"/>
        <end position="359"/>
    </location>
</feature>
<evidence type="ECO:0000256" key="1">
    <source>
        <dbReference type="SAM" id="SignalP"/>
    </source>
</evidence>
<evidence type="ECO:0000313" key="5">
    <source>
        <dbReference type="Proteomes" id="UP000663845"/>
    </source>
</evidence>
<dbReference type="Gene3D" id="2.60.120.200">
    <property type="match status" value="1"/>
</dbReference>
<feature type="signal peptide" evidence="1">
    <location>
        <begin position="1"/>
        <end position="17"/>
    </location>
</feature>
<evidence type="ECO:0000313" key="3">
    <source>
        <dbReference type="EMBL" id="CAF1084065.1"/>
    </source>
</evidence>